<organism evidence="6 7">
    <name type="scientific">Hirsutella minnesotensis 3608</name>
    <dbReference type="NCBI Taxonomy" id="1043627"/>
    <lineage>
        <taxon>Eukaryota</taxon>
        <taxon>Fungi</taxon>
        <taxon>Dikarya</taxon>
        <taxon>Ascomycota</taxon>
        <taxon>Pezizomycotina</taxon>
        <taxon>Sordariomycetes</taxon>
        <taxon>Hypocreomycetidae</taxon>
        <taxon>Hypocreales</taxon>
        <taxon>Ophiocordycipitaceae</taxon>
        <taxon>Hirsutella</taxon>
    </lineage>
</organism>
<reference evidence="6 7" key="1">
    <citation type="journal article" date="2014" name="Genome Biol. Evol.">
        <title>Comparative genomics and transcriptomics analyses reveal divergent lifestyle features of nematode endoparasitic fungus Hirsutella minnesotensis.</title>
        <authorList>
            <person name="Lai Y."/>
            <person name="Liu K."/>
            <person name="Zhang X."/>
            <person name="Zhang X."/>
            <person name="Li K."/>
            <person name="Wang N."/>
            <person name="Shu C."/>
            <person name="Wu Y."/>
            <person name="Wang C."/>
            <person name="Bushley K.E."/>
            <person name="Xiang M."/>
            <person name="Liu X."/>
        </authorList>
    </citation>
    <scope>NUCLEOTIDE SEQUENCE [LARGE SCALE GENOMIC DNA]</scope>
    <source>
        <strain evidence="6 7">3608</strain>
    </source>
</reference>
<accession>A0A0F7ZRE3</accession>
<sequence length="191" mass="22400">MKVGTRRLVLSTCAVLLRYYASCFKIPKHIWLRYCQGFQGWGVGYVVNGQLIQYSGLSGNHVLAFHILDAFFGFERYLSNEDMVRYIPARQREFSRVVRAHSFRSRINDEESHEICEEMAKLVNQMRLFRAAHRSRVMPYLKEPAPERQPMTAGKPLRKGDGVESIDVALKPLEDMLLERLRQTMWEHRHD</sequence>
<dbReference type="Pfam" id="PF01231">
    <property type="entry name" value="IDO"/>
    <property type="match status" value="1"/>
</dbReference>
<dbReference type="GO" id="GO:0019441">
    <property type="term" value="P:L-tryptophan catabolic process to kynurenine"/>
    <property type="evidence" value="ECO:0007669"/>
    <property type="project" value="InterPro"/>
</dbReference>
<dbReference type="GO" id="GO:0034354">
    <property type="term" value="P:'de novo' NAD+ biosynthetic process from L-tryptophan"/>
    <property type="evidence" value="ECO:0007669"/>
    <property type="project" value="TreeGrafter"/>
</dbReference>
<dbReference type="PANTHER" id="PTHR28657">
    <property type="entry name" value="INDOLEAMINE 2,3-DIOXYGENASE"/>
    <property type="match status" value="1"/>
</dbReference>
<keyword evidence="3 4" id="KW-0408">Iron</keyword>
<dbReference type="GO" id="GO:0033754">
    <property type="term" value="F:indoleamine 2,3-dioxygenase activity"/>
    <property type="evidence" value="ECO:0007669"/>
    <property type="project" value="TreeGrafter"/>
</dbReference>
<dbReference type="GO" id="GO:0020037">
    <property type="term" value="F:heme binding"/>
    <property type="evidence" value="ECO:0007669"/>
    <property type="project" value="InterPro"/>
</dbReference>
<evidence type="ECO:0000313" key="7">
    <source>
        <dbReference type="Proteomes" id="UP000054481"/>
    </source>
</evidence>
<dbReference type="OrthoDB" id="4662583at2759"/>
<keyword evidence="5" id="KW-0732">Signal</keyword>
<dbReference type="InterPro" id="IPR000898">
    <property type="entry name" value="Indolamine_dOase"/>
</dbReference>
<dbReference type="InterPro" id="IPR037217">
    <property type="entry name" value="Trp/Indoleamine_2_3_dOase-like"/>
</dbReference>
<dbReference type="Gene3D" id="1.20.58.480">
    <property type="match status" value="1"/>
</dbReference>
<evidence type="ECO:0000256" key="3">
    <source>
        <dbReference type="ARBA" id="ARBA00023004"/>
    </source>
</evidence>
<evidence type="ECO:0000256" key="5">
    <source>
        <dbReference type="SAM" id="SignalP"/>
    </source>
</evidence>
<name>A0A0F7ZRE3_9HYPO</name>
<dbReference type="AlphaFoldDB" id="A0A0F7ZRE3"/>
<feature type="chain" id="PRO_5002525938" evidence="5">
    <location>
        <begin position="24"/>
        <end position="191"/>
    </location>
</feature>
<dbReference type="GO" id="GO:0046872">
    <property type="term" value="F:metal ion binding"/>
    <property type="evidence" value="ECO:0007669"/>
    <property type="project" value="UniProtKB-KW"/>
</dbReference>
<keyword evidence="2 4" id="KW-0479">Metal-binding</keyword>
<evidence type="ECO:0000256" key="2">
    <source>
        <dbReference type="ARBA" id="ARBA00022723"/>
    </source>
</evidence>
<keyword evidence="4" id="KW-0349">Heme</keyword>
<feature type="signal peptide" evidence="5">
    <location>
        <begin position="1"/>
        <end position="23"/>
    </location>
</feature>
<evidence type="ECO:0000256" key="4">
    <source>
        <dbReference type="PIRSR" id="PIRSR600898-1"/>
    </source>
</evidence>
<proteinExistence type="inferred from homology"/>
<feature type="binding site" description="proximal binding residue" evidence="4">
    <location>
        <position position="133"/>
    </location>
    <ligand>
        <name>heme b</name>
        <dbReference type="ChEBI" id="CHEBI:60344"/>
    </ligand>
    <ligandPart>
        <name>Fe</name>
        <dbReference type="ChEBI" id="CHEBI:18248"/>
    </ligandPart>
</feature>
<comment type="similarity">
    <text evidence="1">Belongs to the indoleamine 2,3-dioxygenase family.</text>
</comment>
<evidence type="ECO:0000313" key="6">
    <source>
        <dbReference type="EMBL" id="KJZ69463.1"/>
    </source>
</evidence>
<gene>
    <name evidence="6" type="ORF">HIM_11146</name>
</gene>
<keyword evidence="7" id="KW-1185">Reference proteome</keyword>
<dbReference type="EMBL" id="KQ030714">
    <property type="protein sequence ID" value="KJZ69463.1"/>
    <property type="molecule type" value="Genomic_DNA"/>
</dbReference>
<dbReference type="PANTHER" id="PTHR28657:SF11">
    <property type="entry name" value="INDOLEAMINE 2,3-DIOXYGENASE"/>
    <property type="match status" value="1"/>
</dbReference>
<dbReference type="SUPFAM" id="SSF140959">
    <property type="entry name" value="Indolic compounds 2,3-dioxygenase-like"/>
    <property type="match status" value="1"/>
</dbReference>
<dbReference type="GO" id="GO:0005737">
    <property type="term" value="C:cytoplasm"/>
    <property type="evidence" value="ECO:0007669"/>
    <property type="project" value="TreeGrafter"/>
</dbReference>
<dbReference type="Proteomes" id="UP000054481">
    <property type="component" value="Unassembled WGS sequence"/>
</dbReference>
<protein>
    <submittedName>
        <fullName evidence="6">Uncharacterized protein</fullName>
    </submittedName>
</protein>
<evidence type="ECO:0000256" key="1">
    <source>
        <dbReference type="ARBA" id="ARBA00007119"/>
    </source>
</evidence>